<proteinExistence type="predicted"/>
<dbReference type="AlphaFoldDB" id="A0A8H2XLJ9"/>
<evidence type="ECO:0000313" key="2">
    <source>
        <dbReference type="EMBL" id="CAE6427193.1"/>
    </source>
</evidence>
<evidence type="ECO:0000256" key="1">
    <source>
        <dbReference type="SAM" id="MobiDB-lite"/>
    </source>
</evidence>
<accession>A0A8H2XLJ9</accession>
<protein>
    <recommendedName>
        <fullName evidence="4">F-box domain-containing protein</fullName>
    </recommendedName>
</protein>
<evidence type="ECO:0000313" key="3">
    <source>
        <dbReference type="Proteomes" id="UP000663853"/>
    </source>
</evidence>
<organism evidence="2 3">
    <name type="scientific">Rhizoctonia solani</name>
    <dbReference type="NCBI Taxonomy" id="456999"/>
    <lineage>
        <taxon>Eukaryota</taxon>
        <taxon>Fungi</taxon>
        <taxon>Dikarya</taxon>
        <taxon>Basidiomycota</taxon>
        <taxon>Agaricomycotina</taxon>
        <taxon>Agaricomycetes</taxon>
        <taxon>Cantharellales</taxon>
        <taxon>Ceratobasidiaceae</taxon>
        <taxon>Rhizoctonia</taxon>
    </lineage>
</organism>
<name>A0A8H2XLJ9_9AGAM</name>
<feature type="region of interest" description="Disordered" evidence="1">
    <location>
        <begin position="241"/>
        <end position="260"/>
    </location>
</feature>
<comment type="caution">
    <text evidence="2">The sequence shown here is derived from an EMBL/GenBank/DDBJ whole genome shotgun (WGS) entry which is preliminary data.</text>
</comment>
<gene>
    <name evidence="2" type="ORF">RDB_LOCUS19410</name>
</gene>
<dbReference type="EMBL" id="CAJMXA010000347">
    <property type="protein sequence ID" value="CAE6427193.1"/>
    <property type="molecule type" value="Genomic_DNA"/>
</dbReference>
<sequence length="530" mass="59640">MPLDELRAANDLLRVALDRYANACLSVKNALADELSQPTDPIGPVLTSELSMLKDYEAKLHESRTVISQSANLCPDIVPLCRIPLEILVHIFQLTVDTCRPSKPHRWAGVPKYPLKLTHVCTFWRHVVRNSPSLWSRVMLYPNPGTSKQLESYIDFYSSQAKEARMDISIFNSPDKDGPETYGSSAFMIPTSFSGRIRSLEARLFIPRDSAAKGTDAESLLAECLLATGKTLQRFELSVAFEPSNPVPPDEEREDPEPPDRRILKIKLPDELGDALSSITNLSLKGAYFNWRSKAYHGLVSLRLDPSTDSPPISELELINILQSSPRLRYIDIDMIVSRTAPDLLPVYLPELELLVGDVSLLRLIRPGSNELTVTITNCNPKPIYEALVKGFFSCANLVNFCSMNFLDEVSEVCHLLSMTPRLRGLALTDIKLKGVLPDLTPHTIDTLYLLDKCTVEQYFLEDIIETWALRRVVLPRESYYMRGEEPTPSHWIENHFSALSQRGIQLEVVPEPGSWDPPMGLFLGPFHEN</sequence>
<dbReference type="Proteomes" id="UP000663853">
    <property type="component" value="Unassembled WGS sequence"/>
</dbReference>
<evidence type="ECO:0008006" key="4">
    <source>
        <dbReference type="Google" id="ProtNLM"/>
    </source>
</evidence>
<reference evidence="2" key="1">
    <citation type="submission" date="2021-01" db="EMBL/GenBank/DDBJ databases">
        <authorList>
            <person name="Kaushik A."/>
        </authorList>
    </citation>
    <scope>NUCLEOTIDE SEQUENCE</scope>
    <source>
        <strain evidence="2">AG6-10EEA</strain>
    </source>
</reference>